<reference evidence="3" key="1">
    <citation type="journal article" date="2020" name="Appl. Environ. Microbiol.">
        <title>Diazotrophic Anaeromyxobacter Isolates from Soils.</title>
        <authorList>
            <person name="Masuda Y."/>
            <person name="Yamanaka H."/>
            <person name="Xu Z.X."/>
            <person name="Shiratori Y."/>
            <person name="Aono T."/>
            <person name="Amachi S."/>
            <person name="Senoo K."/>
            <person name="Itoh H."/>
        </authorList>
    </citation>
    <scope>NUCLEOTIDE SEQUENCE [LARGE SCALE GENOMIC DNA]</scope>
    <source>
        <strain evidence="3">R267</strain>
    </source>
</reference>
<organism evidence="2 3">
    <name type="scientific">Anaeromyxobacter diazotrophicus</name>
    <dbReference type="NCBI Taxonomy" id="2590199"/>
    <lineage>
        <taxon>Bacteria</taxon>
        <taxon>Pseudomonadati</taxon>
        <taxon>Myxococcota</taxon>
        <taxon>Myxococcia</taxon>
        <taxon>Myxococcales</taxon>
        <taxon>Cystobacterineae</taxon>
        <taxon>Anaeromyxobacteraceae</taxon>
        <taxon>Anaeromyxobacter</taxon>
    </lineage>
</organism>
<keyword evidence="1" id="KW-0472">Membrane</keyword>
<accession>A0A7I9VI70</accession>
<comment type="caution">
    <text evidence="2">The sequence shown here is derived from an EMBL/GenBank/DDBJ whole genome shotgun (WGS) entry which is preliminary data.</text>
</comment>
<feature type="transmembrane region" description="Helical" evidence="1">
    <location>
        <begin position="48"/>
        <end position="66"/>
    </location>
</feature>
<proteinExistence type="predicted"/>
<dbReference type="RefSeq" id="WP_176063293.1">
    <property type="nucleotide sequence ID" value="NZ_BJTG01000002.1"/>
</dbReference>
<sequence>MDRERIDGGRVARRLAAGQGAFFLATGLWPIMHLRSFEAVTGPKLEGWLVKTVGALIAVAGAALLVAARQRPPGPETAVLGAGMAGALGAIDVWYAGRRRRIHPIYLADAALELGFAGAWAAALPALLSPPDPDASRAAVG</sequence>
<keyword evidence="1" id="KW-1133">Transmembrane helix</keyword>
<feature type="transmembrane region" description="Helical" evidence="1">
    <location>
        <begin position="78"/>
        <end position="97"/>
    </location>
</feature>
<evidence type="ECO:0000313" key="3">
    <source>
        <dbReference type="Proteomes" id="UP000503640"/>
    </source>
</evidence>
<dbReference type="EMBL" id="BJTG01000002">
    <property type="protein sequence ID" value="GEJ56111.1"/>
    <property type="molecule type" value="Genomic_DNA"/>
</dbReference>
<feature type="transmembrane region" description="Helical" evidence="1">
    <location>
        <begin position="12"/>
        <end position="32"/>
    </location>
</feature>
<gene>
    <name evidence="2" type="ORF">AMYX_08520</name>
</gene>
<evidence type="ECO:0000313" key="2">
    <source>
        <dbReference type="EMBL" id="GEJ56111.1"/>
    </source>
</evidence>
<keyword evidence="3" id="KW-1185">Reference proteome</keyword>
<dbReference type="AlphaFoldDB" id="A0A7I9VI70"/>
<evidence type="ECO:0000256" key="1">
    <source>
        <dbReference type="SAM" id="Phobius"/>
    </source>
</evidence>
<feature type="transmembrane region" description="Helical" evidence="1">
    <location>
        <begin position="103"/>
        <end position="128"/>
    </location>
</feature>
<evidence type="ECO:0008006" key="4">
    <source>
        <dbReference type="Google" id="ProtNLM"/>
    </source>
</evidence>
<dbReference type="Proteomes" id="UP000503640">
    <property type="component" value="Unassembled WGS sequence"/>
</dbReference>
<protein>
    <recommendedName>
        <fullName evidence="4">DUF4345 domain-containing protein</fullName>
    </recommendedName>
</protein>
<keyword evidence="1" id="KW-0812">Transmembrane</keyword>
<name>A0A7I9VI70_9BACT</name>